<dbReference type="SMART" id="SM01043">
    <property type="entry name" value="BTAD"/>
    <property type="match status" value="1"/>
</dbReference>
<dbReference type="GO" id="GO:0003677">
    <property type="term" value="F:DNA binding"/>
    <property type="evidence" value="ECO:0007669"/>
    <property type="project" value="UniProtKB-UniRule"/>
</dbReference>
<dbReference type="InterPro" id="IPR036388">
    <property type="entry name" value="WH-like_DNA-bd_sf"/>
</dbReference>
<proteinExistence type="inferred from homology"/>
<dbReference type="RefSeq" id="WP_084556533.1">
    <property type="nucleotide sequence ID" value="NZ_RJKL01000001.1"/>
</dbReference>
<name>A0A3N1GTV7_9ACTN</name>
<dbReference type="CDD" id="cd00383">
    <property type="entry name" value="trans_reg_C"/>
    <property type="match status" value="1"/>
</dbReference>
<dbReference type="SUPFAM" id="SSF52540">
    <property type="entry name" value="P-loop containing nucleoside triphosphate hydrolases"/>
    <property type="match status" value="1"/>
</dbReference>
<dbReference type="EMBL" id="RJKL01000001">
    <property type="protein sequence ID" value="ROP33657.1"/>
    <property type="molecule type" value="Genomic_DNA"/>
</dbReference>
<dbReference type="InterPro" id="IPR027417">
    <property type="entry name" value="P-loop_NTPase"/>
</dbReference>
<evidence type="ECO:0000313" key="6">
    <source>
        <dbReference type="EMBL" id="ROP33657.1"/>
    </source>
</evidence>
<dbReference type="Pfam" id="PF13374">
    <property type="entry name" value="TPR_10"/>
    <property type="match status" value="1"/>
</dbReference>
<dbReference type="SMART" id="SM00862">
    <property type="entry name" value="Trans_reg_C"/>
    <property type="match status" value="1"/>
</dbReference>
<feature type="repeat" description="TPR" evidence="3">
    <location>
        <begin position="883"/>
        <end position="916"/>
    </location>
</feature>
<dbReference type="OrthoDB" id="7628974at2"/>
<dbReference type="Pfam" id="PF00931">
    <property type="entry name" value="NB-ARC"/>
    <property type="match status" value="1"/>
</dbReference>
<dbReference type="InterPro" id="IPR002182">
    <property type="entry name" value="NB-ARC"/>
</dbReference>
<dbReference type="Pfam" id="PF00486">
    <property type="entry name" value="Trans_reg_C"/>
    <property type="match status" value="1"/>
</dbReference>
<dbReference type="InterPro" id="IPR016032">
    <property type="entry name" value="Sig_transdc_resp-reg_C-effctor"/>
</dbReference>
<dbReference type="PROSITE" id="PS51755">
    <property type="entry name" value="OMPR_PHOB"/>
    <property type="match status" value="1"/>
</dbReference>
<dbReference type="PRINTS" id="PR00364">
    <property type="entry name" value="DISEASERSIST"/>
</dbReference>
<dbReference type="PANTHER" id="PTHR47691:SF3">
    <property type="entry name" value="HTH-TYPE TRANSCRIPTIONAL REGULATOR RV0890C-RELATED"/>
    <property type="match status" value="1"/>
</dbReference>
<dbReference type="Pfam" id="PF13424">
    <property type="entry name" value="TPR_12"/>
    <property type="match status" value="3"/>
</dbReference>
<dbReference type="InterPro" id="IPR019734">
    <property type="entry name" value="TPR_rpt"/>
</dbReference>
<comment type="similarity">
    <text evidence="1">Belongs to the AfsR/DnrI/RedD regulatory family.</text>
</comment>
<evidence type="ECO:0000256" key="1">
    <source>
        <dbReference type="ARBA" id="ARBA00005820"/>
    </source>
</evidence>
<dbReference type="Gene3D" id="3.40.50.300">
    <property type="entry name" value="P-loop containing nucleotide triphosphate hydrolases"/>
    <property type="match status" value="1"/>
</dbReference>
<comment type="caution">
    <text evidence="6">The sequence shown here is derived from an EMBL/GenBank/DDBJ whole genome shotgun (WGS) entry which is preliminary data.</text>
</comment>
<dbReference type="InterPro" id="IPR005158">
    <property type="entry name" value="BTAD"/>
</dbReference>
<evidence type="ECO:0000259" key="5">
    <source>
        <dbReference type="PROSITE" id="PS51755"/>
    </source>
</evidence>
<evidence type="ECO:0000256" key="3">
    <source>
        <dbReference type="PROSITE-ProRule" id="PRU00339"/>
    </source>
</evidence>
<organism evidence="6 7">
    <name type="scientific">Couchioplanes caeruleus</name>
    <dbReference type="NCBI Taxonomy" id="56438"/>
    <lineage>
        <taxon>Bacteria</taxon>
        <taxon>Bacillati</taxon>
        <taxon>Actinomycetota</taxon>
        <taxon>Actinomycetes</taxon>
        <taxon>Micromonosporales</taxon>
        <taxon>Micromonosporaceae</taxon>
        <taxon>Couchioplanes</taxon>
    </lineage>
</organism>
<dbReference type="AlphaFoldDB" id="A0A3N1GTV7"/>
<gene>
    <name evidence="6" type="ORF">EDD30_6683</name>
</gene>
<keyword evidence="3" id="KW-0802">TPR repeat</keyword>
<dbReference type="PANTHER" id="PTHR47691">
    <property type="entry name" value="REGULATOR-RELATED"/>
    <property type="match status" value="1"/>
</dbReference>
<feature type="domain" description="OmpR/PhoB-type" evidence="5">
    <location>
        <begin position="1"/>
        <end position="98"/>
    </location>
</feature>
<dbReference type="SUPFAM" id="SSF48452">
    <property type="entry name" value="TPR-like"/>
    <property type="match status" value="3"/>
</dbReference>
<dbReference type="Gene3D" id="1.25.40.10">
    <property type="entry name" value="Tetratricopeptide repeat domain"/>
    <property type="match status" value="3"/>
</dbReference>
<accession>A0A3N1GTV7</accession>
<dbReference type="Gene3D" id="1.10.10.10">
    <property type="entry name" value="Winged helix-like DNA-binding domain superfamily/Winged helix DNA-binding domain"/>
    <property type="match status" value="1"/>
</dbReference>
<reference evidence="6 7" key="1">
    <citation type="submission" date="2018-11" db="EMBL/GenBank/DDBJ databases">
        <title>Sequencing the genomes of 1000 actinobacteria strains.</title>
        <authorList>
            <person name="Klenk H.-P."/>
        </authorList>
    </citation>
    <scope>NUCLEOTIDE SEQUENCE [LARGE SCALE GENOMIC DNA]</scope>
    <source>
        <strain evidence="6 7">DSM 43634</strain>
    </source>
</reference>
<feature type="repeat" description="TPR" evidence="3">
    <location>
        <begin position="803"/>
        <end position="836"/>
    </location>
</feature>
<evidence type="ECO:0000313" key="7">
    <source>
        <dbReference type="Proteomes" id="UP000271683"/>
    </source>
</evidence>
<dbReference type="GO" id="GO:0006355">
    <property type="term" value="P:regulation of DNA-templated transcription"/>
    <property type="evidence" value="ECO:0007669"/>
    <property type="project" value="InterPro"/>
</dbReference>
<dbReference type="Pfam" id="PF03704">
    <property type="entry name" value="BTAD"/>
    <property type="match status" value="1"/>
</dbReference>
<protein>
    <submittedName>
        <fullName evidence="6">DNA-binding SARP family transcriptional activator</fullName>
    </submittedName>
</protein>
<sequence length="1021" mass="110261">MLELRLLGDVAAWYGGRRVSLGSRQRAVLAVLAFHANRVVSRSDLVRLAWGTGADGPPTTVDRLVTDYVSRLRTAFRQAGGGEQARLIARPPGYLLEVDPALVDWLRFRNLVSHARAARSAGDDADAADLLRRGLGLWRGPALADLDSRSLDPLRARMSDLRLAAAEDFATGELARGGGAEVVELLAELASEHPGREGLAALLIRALHVAGRRDEALAVYQRTRFHLTGHLGVDPAAVLDDAYRSVLHGQAPGPAPPLNRGREVGEGRPAQLPATTAAFTGRQEELAELLTLVPDAATEPRGVVVICAVDGMGGIGKTTLAVHAAHRLADRYPDGCLFIDLHGYTRAVTAVEPGQALPRLLHALGVPAEQIPAEVEDQAALYRSRLAGRRMLILLDNARTAEQVRPLLPADPGCLVLVTSRRRLSTLDEARSVSLDVLSPADATALFSRIAGPGRVAGHPGTIERIIELCGRLPLAVRVAAARLRARPAWTVTHLADRLSDRHGRLAELDDGERGVAAAFSLSYHDLTAEQQRTFRLLGLHPGTETDPYAAAALTGLPLARVGRILDDLLDAHLLVQPAQGRYAFHDLMRAYAADLAQAEDADDVRRAALTSLFDHYLATAATAMDTLFPAGMFQRPRIRAVDSPSPPVLDTVTARAWLDAVRQSLVAACAHAASHGWPGHARRLSATLALYLDFGGHFTDALTIHGHARHAAGICRDWPAEAHALTSLGTSLDGLGRHAQAAEHLEHALVICRAIGFRAGEARALNNLGYVHCRWGHYAQAADYARQGLAIFRETGNRLGQADALDTLGIVHRQQGRYDEAVDHSRHALRLYHELRDPLGKAMQLERLGGIHARQGRYQEAIAHLEQALHLDREIGNRPGEADALNELGLVHRQQGRYATAADHHRQAIELYRKIGSRSGESAALNGLGETLYAVGRPDEARIQHTAALALTLETGDGHEHARAHTGIARIHHAGGALDLARRHWQEALSLYTGLDVPAADEIRSSLTALDQAATAHRRQ</sequence>
<dbReference type="SMART" id="SM00028">
    <property type="entry name" value="TPR"/>
    <property type="match status" value="7"/>
</dbReference>
<dbReference type="InterPro" id="IPR001867">
    <property type="entry name" value="OmpR/PhoB-type_DNA-bd"/>
</dbReference>
<dbReference type="GO" id="GO:0043531">
    <property type="term" value="F:ADP binding"/>
    <property type="evidence" value="ECO:0007669"/>
    <property type="project" value="InterPro"/>
</dbReference>
<dbReference type="PROSITE" id="PS50005">
    <property type="entry name" value="TPR"/>
    <property type="match status" value="3"/>
</dbReference>
<dbReference type="Proteomes" id="UP000271683">
    <property type="component" value="Unassembled WGS sequence"/>
</dbReference>
<evidence type="ECO:0000256" key="2">
    <source>
        <dbReference type="ARBA" id="ARBA00023125"/>
    </source>
</evidence>
<feature type="DNA-binding region" description="OmpR/PhoB-type" evidence="4">
    <location>
        <begin position="1"/>
        <end position="98"/>
    </location>
</feature>
<dbReference type="GO" id="GO:0000160">
    <property type="term" value="P:phosphorelay signal transduction system"/>
    <property type="evidence" value="ECO:0007669"/>
    <property type="project" value="InterPro"/>
</dbReference>
<evidence type="ECO:0000256" key="4">
    <source>
        <dbReference type="PROSITE-ProRule" id="PRU01091"/>
    </source>
</evidence>
<feature type="repeat" description="TPR" evidence="3">
    <location>
        <begin position="843"/>
        <end position="876"/>
    </location>
</feature>
<dbReference type="SUPFAM" id="SSF46894">
    <property type="entry name" value="C-terminal effector domain of the bipartite response regulators"/>
    <property type="match status" value="1"/>
</dbReference>
<dbReference type="CDD" id="cd15831">
    <property type="entry name" value="BTAD"/>
    <property type="match status" value="1"/>
</dbReference>
<dbReference type="InterPro" id="IPR011990">
    <property type="entry name" value="TPR-like_helical_dom_sf"/>
</dbReference>
<keyword evidence="2 4" id="KW-0238">DNA-binding</keyword>